<keyword evidence="3" id="KW-1185">Reference proteome</keyword>
<dbReference type="Proteomes" id="UP000796880">
    <property type="component" value="Unassembled WGS sequence"/>
</dbReference>
<proteinExistence type="predicted"/>
<protein>
    <submittedName>
        <fullName evidence="2">Uncharacterized protein</fullName>
    </submittedName>
</protein>
<feature type="coiled-coil region" evidence="1">
    <location>
        <begin position="4"/>
        <end position="38"/>
    </location>
</feature>
<reference evidence="2" key="1">
    <citation type="submission" date="2020-03" db="EMBL/GenBank/DDBJ databases">
        <title>A high-quality chromosome-level genome assembly of a woody plant with both climbing and erect habits, Rhamnella rubrinervis.</title>
        <authorList>
            <person name="Lu Z."/>
            <person name="Yang Y."/>
            <person name="Zhu X."/>
            <person name="Sun Y."/>
        </authorList>
    </citation>
    <scope>NUCLEOTIDE SEQUENCE</scope>
    <source>
        <strain evidence="2">BYM</strain>
        <tissue evidence="2">Leaf</tissue>
    </source>
</reference>
<comment type="caution">
    <text evidence="2">The sequence shown here is derived from an EMBL/GenBank/DDBJ whole genome shotgun (WGS) entry which is preliminary data.</text>
</comment>
<accession>A0A8K0HMY3</accession>
<name>A0A8K0HMY3_9ROSA</name>
<evidence type="ECO:0000313" key="2">
    <source>
        <dbReference type="EMBL" id="KAF3455837.1"/>
    </source>
</evidence>
<gene>
    <name evidence="2" type="ORF">FNV43_RR00479</name>
</gene>
<keyword evidence="1" id="KW-0175">Coiled coil</keyword>
<dbReference type="AlphaFoldDB" id="A0A8K0HMY3"/>
<sequence>MLLLLNINDDIDEETIQMQELQVRNIRSKEKEEEYERKKEREKGKEKCLGFVDAKAMVGKDLLMLSVVVDIGGQSVAAGGVAVGGLDILRQVSHLPMLEAERDTSGKSLVQEARSSLRTRSSILEILGEGFRFWEKFLV</sequence>
<dbReference type="EMBL" id="VOIH02000001">
    <property type="protein sequence ID" value="KAF3455837.1"/>
    <property type="molecule type" value="Genomic_DNA"/>
</dbReference>
<organism evidence="2 3">
    <name type="scientific">Rhamnella rubrinervis</name>
    <dbReference type="NCBI Taxonomy" id="2594499"/>
    <lineage>
        <taxon>Eukaryota</taxon>
        <taxon>Viridiplantae</taxon>
        <taxon>Streptophyta</taxon>
        <taxon>Embryophyta</taxon>
        <taxon>Tracheophyta</taxon>
        <taxon>Spermatophyta</taxon>
        <taxon>Magnoliopsida</taxon>
        <taxon>eudicotyledons</taxon>
        <taxon>Gunneridae</taxon>
        <taxon>Pentapetalae</taxon>
        <taxon>rosids</taxon>
        <taxon>fabids</taxon>
        <taxon>Rosales</taxon>
        <taxon>Rhamnaceae</taxon>
        <taxon>rhamnoid group</taxon>
        <taxon>Rhamneae</taxon>
        <taxon>Rhamnella</taxon>
    </lineage>
</organism>
<evidence type="ECO:0000313" key="3">
    <source>
        <dbReference type="Proteomes" id="UP000796880"/>
    </source>
</evidence>
<evidence type="ECO:0000256" key="1">
    <source>
        <dbReference type="SAM" id="Coils"/>
    </source>
</evidence>